<evidence type="ECO:0000313" key="1">
    <source>
        <dbReference type="EMBL" id="KAB0803888.1"/>
    </source>
</evidence>
<dbReference type="AlphaFoldDB" id="A0A5N4B2Y7"/>
<comment type="caution">
    <text evidence="1">The sequence shown here is derived from an EMBL/GenBank/DDBJ whole genome shotgun (WGS) entry which is preliminary data.</text>
</comment>
<proteinExistence type="predicted"/>
<gene>
    <name evidence="1" type="ORF">PPYR_00858</name>
</gene>
<reference evidence="1 2" key="1">
    <citation type="journal article" date="2018" name="Elife">
        <title>Firefly genomes illuminate parallel origins of bioluminescence in beetles.</title>
        <authorList>
            <person name="Fallon T.R."/>
            <person name="Lower S.E."/>
            <person name="Chang C.H."/>
            <person name="Bessho-Uehara M."/>
            <person name="Martin G.J."/>
            <person name="Bewick A.J."/>
            <person name="Behringer M."/>
            <person name="Debat H.J."/>
            <person name="Wong I."/>
            <person name="Day J.C."/>
            <person name="Suvorov A."/>
            <person name="Silva C.J."/>
            <person name="Stanger-Hall K.F."/>
            <person name="Hall D.W."/>
            <person name="Schmitz R.J."/>
            <person name="Nelson D.R."/>
            <person name="Lewis S.M."/>
            <person name="Shigenobu S."/>
            <person name="Bybee S.M."/>
            <person name="Larracuente A.M."/>
            <person name="Oba Y."/>
            <person name="Weng J.K."/>
        </authorList>
    </citation>
    <scope>NUCLEOTIDE SEQUENCE [LARGE SCALE GENOMIC DNA]</scope>
    <source>
        <strain evidence="1">1611_PpyrPB1</strain>
        <tissue evidence="1">Whole body</tissue>
    </source>
</reference>
<evidence type="ECO:0008006" key="3">
    <source>
        <dbReference type="Google" id="ProtNLM"/>
    </source>
</evidence>
<protein>
    <recommendedName>
        <fullName evidence="3">Transposase domain-containing protein</fullName>
    </recommendedName>
</protein>
<dbReference type="InParanoid" id="A0A5N4B2Y7"/>
<name>A0A5N4B2Y7_PHOPY</name>
<evidence type="ECO:0000313" key="2">
    <source>
        <dbReference type="Proteomes" id="UP000327044"/>
    </source>
</evidence>
<accession>A0A5N4B2Y7</accession>
<dbReference type="PANTHER" id="PTHR33053">
    <property type="entry name" value="PROTEIN, PUTATIVE-RELATED"/>
    <property type="match status" value="1"/>
</dbReference>
<organism evidence="1 2">
    <name type="scientific">Photinus pyralis</name>
    <name type="common">Common eastern firefly</name>
    <name type="synonym">Lampyris pyralis</name>
    <dbReference type="NCBI Taxonomy" id="7054"/>
    <lineage>
        <taxon>Eukaryota</taxon>
        <taxon>Metazoa</taxon>
        <taxon>Ecdysozoa</taxon>
        <taxon>Arthropoda</taxon>
        <taxon>Hexapoda</taxon>
        <taxon>Insecta</taxon>
        <taxon>Pterygota</taxon>
        <taxon>Neoptera</taxon>
        <taxon>Endopterygota</taxon>
        <taxon>Coleoptera</taxon>
        <taxon>Polyphaga</taxon>
        <taxon>Elateriformia</taxon>
        <taxon>Elateroidea</taxon>
        <taxon>Lampyridae</taxon>
        <taxon>Lampyrinae</taxon>
        <taxon>Photinus</taxon>
    </lineage>
</organism>
<dbReference type="EMBL" id="VVIM01000001">
    <property type="protein sequence ID" value="KAB0803888.1"/>
    <property type="molecule type" value="Genomic_DNA"/>
</dbReference>
<keyword evidence="2" id="KW-1185">Reference proteome</keyword>
<sequence>MGRIKLKNYNNISLRHRRRLLNKNTKSNLVVGNNSKNDSLGNPEENPISVIVNRFHSQCSQNTHNTVCKTATFDSNVTSAASHSNENLCEYVDVGDEYCSGPILHNTEHIAFKNTETVVSVDPPRDTPHVHNDSSIQLQEQLANWALIFNVNLNAVSALLHIINNFTTYSLPKDARTLLQTPRHTIVKSMGRGQYLHLGLENALKKMINQQVQHNNEIDLLINIDGLPISRSSTACLWPILCSDNVTKQVFMVGSYYGHEKPTDVALYLQQFVDEAILLVQNGYCLNNKIYKVNISALICDAPAKSFALCIKGHTGYNSCSKCKIEGQYINNRICFPFGSGGSNILRKSEDFWQDGDEEFQYDKSPFLNIPNFNPVLNVPLDYLHLICLGVVKKLILLWMSGKPLNIRIPGMTINKISSDILKCQKTVPREIVRKPRSLSDIHHWKGTEFRSFLLYVGPVVLKKYLSADMYLNFLTLHTAIRILCNPNISEDNNYIVYAENLLIHFVQSFGIIYGNDKISHNVHNLIHIADDAKKFGSLDNFSAFRFENYMSHIKKLIRKNNQPLQQLARRYTELEQLINLNPTSKVHLKKLHSEELSIDSLAFINNILQFKIYESEKYIIDSRHFKDSCILLHSGEIFCVLNIICEEGNKNVRFVGKCLKKLESALYSQPCSSRDLDIYIVREPSHSNNVTIRDISATKYKLWMVPYQQSTFVAIPLLHTNS</sequence>
<dbReference type="Proteomes" id="UP000327044">
    <property type="component" value="Unassembled WGS sequence"/>
</dbReference>